<dbReference type="PANTHER" id="PTHR30195">
    <property type="entry name" value="TYPE I SITE-SPECIFIC DEOXYRIBONUCLEASE PROTEIN SUBUNIT M AND R"/>
    <property type="match status" value="1"/>
</dbReference>
<dbReference type="OrthoDB" id="9758243at2"/>
<keyword evidence="3" id="KW-0540">Nuclease</keyword>
<keyword evidence="8 10" id="KW-0067">ATP-binding</keyword>
<reference evidence="12 13" key="1">
    <citation type="submission" date="2019-03" db="EMBL/GenBank/DDBJ databases">
        <title>Genomic Encyclopedia of Type Strains, Phase IV (KMG-IV): sequencing the most valuable type-strain genomes for metagenomic binning, comparative biology and taxonomic classification.</title>
        <authorList>
            <person name="Goeker M."/>
        </authorList>
    </citation>
    <scope>NUCLEOTIDE SEQUENCE [LARGE SCALE GENOMIC DNA]</scope>
    <source>
        <strain evidence="12 13">DSM 13587</strain>
    </source>
</reference>
<evidence type="ECO:0000313" key="12">
    <source>
        <dbReference type="EMBL" id="TCT22109.1"/>
    </source>
</evidence>
<evidence type="ECO:0000256" key="10">
    <source>
        <dbReference type="RuleBase" id="RU364115"/>
    </source>
</evidence>
<dbReference type="GO" id="GO:0005524">
    <property type="term" value="F:ATP binding"/>
    <property type="evidence" value="ECO:0007669"/>
    <property type="project" value="UniProtKB-KW"/>
</dbReference>
<dbReference type="Pfam" id="PF11867">
    <property type="entry name" value="T1RH-like_C"/>
    <property type="match status" value="1"/>
</dbReference>
<feature type="domain" description="Helicase ATP-binding" evidence="11">
    <location>
        <begin position="317"/>
        <end position="524"/>
    </location>
</feature>
<keyword evidence="7 10" id="KW-0378">Hydrolase</keyword>
<evidence type="ECO:0000313" key="13">
    <source>
        <dbReference type="Proteomes" id="UP000295717"/>
    </source>
</evidence>
<evidence type="ECO:0000259" key="11">
    <source>
        <dbReference type="SMART" id="SM00487"/>
    </source>
</evidence>
<evidence type="ECO:0000256" key="1">
    <source>
        <dbReference type="ARBA" id="ARBA00000851"/>
    </source>
</evidence>
<dbReference type="GO" id="GO:0003677">
    <property type="term" value="F:DNA binding"/>
    <property type="evidence" value="ECO:0007669"/>
    <property type="project" value="UniProtKB-KW"/>
</dbReference>
<evidence type="ECO:0000256" key="3">
    <source>
        <dbReference type="ARBA" id="ARBA00022722"/>
    </source>
</evidence>
<keyword evidence="4 10" id="KW-0547">Nucleotide-binding</keyword>
<dbReference type="Gene3D" id="3.90.1570.50">
    <property type="match status" value="1"/>
</dbReference>
<comment type="function">
    <text evidence="10">Subunit R is required for both nuclease and ATPase activities, but not for modification.</text>
</comment>
<dbReference type="InterPro" id="IPR040980">
    <property type="entry name" value="SWI2_SNF2"/>
</dbReference>
<dbReference type="InterPro" id="IPR055180">
    <property type="entry name" value="HsdR_RecA-like_helicase_dom_2"/>
</dbReference>
<name>A0A4R3N5M3_9GAMM</name>
<dbReference type="InterPro" id="IPR004473">
    <property type="entry name" value="Restrct_endonuc_typeI_HsdR"/>
</dbReference>
<comment type="catalytic activity">
    <reaction evidence="1 10">
        <text>Endonucleolytic cleavage of DNA to give random double-stranded fragments with terminal 5'-phosphates, ATP is simultaneously hydrolyzed.</text>
        <dbReference type="EC" id="3.1.21.3"/>
    </reaction>
</comment>
<evidence type="ECO:0000256" key="6">
    <source>
        <dbReference type="ARBA" id="ARBA00022759"/>
    </source>
</evidence>
<comment type="similarity">
    <text evidence="2 10">Belongs to the HsdR family.</text>
</comment>
<dbReference type="Pfam" id="PF04313">
    <property type="entry name" value="HSDR_N"/>
    <property type="match status" value="1"/>
</dbReference>
<proteinExistence type="inferred from homology"/>
<comment type="subunit">
    <text evidence="10">The type I restriction/modification system is composed of three polypeptides R, M and S.</text>
</comment>
<dbReference type="GO" id="GO:0009307">
    <property type="term" value="P:DNA restriction-modification system"/>
    <property type="evidence" value="ECO:0007669"/>
    <property type="project" value="UniProtKB-KW"/>
</dbReference>
<dbReference type="InterPro" id="IPR014001">
    <property type="entry name" value="Helicase_ATP-bd"/>
</dbReference>
<dbReference type="Pfam" id="PF18766">
    <property type="entry name" value="SWI2_SNF2"/>
    <property type="match status" value="1"/>
</dbReference>
<keyword evidence="9 10" id="KW-0238">DNA-binding</keyword>
<evidence type="ECO:0000256" key="5">
    <source>
        <dbReference type="ARBA" id="ARBA00022747"/>
    </source>
</evidence>
<dbReference type="Pfam" id="PF22679">
    <property type="entry name" value="T1R_D3-like"/>
    <property type="match status" value="1"/>
</dbReference>
<dbReference type="GO" id="GO:0009035">
    <property type="term" value="F:type I site-specific deoxyribonuclease activity"/>
    <property type="evidence" value="ECO:0007669"/>
    <property type="project" value="UniProtKB-EC"/>
</dbReference>
<dbReference type="NCBIfam" id="TIGR00348">
    <property type="entry name" value="hsdR"/>
    <property type="match status" value="1"/>
</dbReference>
<keyword evidence="6" id="KW-0255">Endonuclease</keyword>
<gene>
    <name evidence="12" type="ORF">EDC35_103207</name>
</gene>
<dbReference type="AlphaFoldDB" id="A0A4R3N5M3"/>
<dbReference type="Gene3D" id="3.40.50.300">
    <property type="entry name" value="P-loop containing nucleotide triphosphate hydrolases"/>
    <property type="match status" value="2"/>
</dbReference>
<evidence type="ECO:0000256" key="8">
    <source>
        <dbReference type="ARBA" id="ARBA00022840"/>
    </source>
</evidence>
<dbReference type="PANTHER" id="PTHR30195:SF15">
    <property type="entry name" value="TYPE I RESTRICTION ENZYME HINDI ENDONUCLEASE SUBUNIT"/>
    <property type="match status" value="1"/>
</dbReference>
<evidence type="ECO:0000256" key="9">
    <source>
        <dbReference type="ARBA" id="ARBA00023125"/>
    </source>
</evidence>
<protein>
    <recommendedName>
        <fullName evidence="10">Type I restriction enzyme endonuclease subunit</fullName>
        <shortName evidence="10">R protein</shortName>
        <ecNumber evidence="10">3.1.21.3</ecNumber>
    </recommendedName>
</protein>
<dbReference type="InterPro" id="IPR051268">
    <property type="entry name" value="Type-I_R_enzyme_R_subunit"/>
</dbReference>
<keyword evidence="13" id="KW-1185">Reference proteome</keyword>
<dbReference type="EC" id="3.1.21.3" evidence="10"/>
<evidence type="ECO:0000256" key="2">
    <source>
        <dbReference type="ARBA" id="ARBA00008598"/>
    </source>
</evidence>
<dbReference type="EMBL" id="SMAO01000003">
    <property type="protein sequence ID" value="TCT22109.1"/>
    <property type="molecule type" value="Genomic_DNA"/>
</dbReference>
<dbReference type="SMART" id="SM00487">
    <property type="entry name" value="DEXDc"/>
    <property type="match status" value="1"/>
</dbReference>
<evidence type="ECO:0000256" key="4">
    <source>
        <dbReference type="ARBA" id="ARBA00022741"/>
    </source>
</evidence>
<dbReference type="CDD" id="cd18800">
    <property type="entry name" value="SF2_C_EcoR124I-like"/>
    <property type="match status" value="1"/>
</dbReference>
<keyword evidence="5 10" id="KW-0680">Restriction system</keyword>
<sequence>MAVTDINSEDRLVQQTFANHLHEVLGWDSAYAWNQETFGPDGTLGRSDTREVVLTRDLRAALIRFNPELPEQAIEEAIAKLTRQDFTRSTLQHNREFHRFIRDGVPVSYRDAKGQVRQSFARVIDFRHPEENCFLCVRELTITGLRAPHYNRRADLICFVNGLPLVFIELKAVHINIRAGFDGNLRDYLDEHVIAHAFHHNAFLIVSNGHRARYGSITSGWEHFAEWKRQDERDRGSVDAEMLLNGLLAKDRLLDIVESFILFDASKPGAVRKIVASNHQVLGVNRAVDSVVRQEALKRAFPPDQRLGSRVIKLPLENRRFLKAAEEPGSYIRKGPIELSERAHPDLGRLGVFWHTQGSGKSYSMAFFAEKVRRIVPGNFTFVLMTDRNDLDSQIYKTFVGCGVADERTPRAGSGRELEALLKENHRYVFSLIHKFNQEVKRDHPYSERDDIIVISDEAHRTQAGRLARNMRQALPNAAFIGFTGTPLFKHDELTKRLFGGYVSRYDFKRSEEDGATVKLVYENRGEKLGIARLDLNDRIAEKIEEAELDPDQEALLEKLLGKDYEVITADERLDKIADDFVEHCATRWASGKSLLVCIDKITCARIQQRILPRWKTKAAAVRREAEARQADLQAALDPDLRQRLYAQRDRLMEQARWLDETIIEIIISEGQNEVADFKKWGFDIIPHRALMKQGFETADGKRVDVETAFKNPEHPFRVAIVCAMWLTGFDVECLSTLYIDKPMKAHTLMQAIARANRRYPGKDFGLIVDYNGMLKSLRAALAQYALGDDGKDGGEIVAPIEERVQALLEAIEATEAHVRALGFEMQSLIGSQGFVRIKGMADAVEAIYTSDESKRRFEILARQVFIRFRALLMEPSAFAYAEHHDNIEAIYKKLSERRDTADVTELLKELHRIVNQVICAEAPGEDQTEGLTFDLSQIDLEKLRDEFAKKVKRKATVLQDIRDIVEQKLAAMLKSNPQRMDYYKRYQAIIADYNCEKDRVTIEETFAALTDLIDGLDAEQRRAAEEGLDEDELALFDLLKKDTLGKDEREKVKQASQALLASLRRLLAPLEHWTDKEQTQAEVEIFILDQLYTKLPSPSFTEEDKQEAAAVVYRHVWQQAVSGAFRMAT</sequence>
<dbReference type="CDD" id="cd22332">
    <property type="entry name" value="HsdR_N"/>
    <property type="match status" value="1"/>
</dbReference>
<dbReference type="InterPro" id="IPR021810">
    <property type="entry name" value="T1RH-like_C"/>
</dbReference>
<dbReference type="InterPro" id="IPR027417">
    <property type="entry name" value="P-loop_NTPase"/>
</dbReference>
<accession>A0A4R3N5M3</accession>
<dbReference type="Proteomes" id="UP000295717">
    <property type="component" value="Unassembled WGS sequence"/>
</dbReference>
<dbReference type="SUPFAM" id="SSF52540">
    <property type="entry name" value="P-loop containing nucleoside triphosphate hydrolases"/>
    <property type="match status" value="2"/>
</dbReference>
<dbReference type="InterPro" id="IPR007409">
    <property type="entry name" value="Restrct_endonuc_type1_HsdR_N"/>
</dbReference>
<evidence type="ECO:0000256" key="7">
    <source>
        <dbReference type="ARBA" id="ARBA00022801"/>
    </source>
</evidence>
<organism evidence="12 13">
    <name type="scientific">Thiobaca trueperi</name>
    <dbReference type="NCBI Taxonomy" id="127458"/>
    <lineage>
        <taxon>Bacteria</taxon>
        <taxon>Pseudomonadati</taxon>
        <taxon>Pseudomonadota</taxon>
        <taxon>Gammaproteobacteria</taxon>
        <taxon>Chromatiales</taxon>
        <taxon>Chromatiaceae</taxon>
        <taxon>Thiobaca</taxon>
    </lineage>
</organism>
<comment type="caution">
    <text evidence="12">The sequence shown here is derived from an EMBL/GenBank/DDBJ whole genome shotgun (WGS) entry which is preliminary data.</text>
</comment>